<protein>
    <recommendedName>
        <fullName evidence="4">DUF3127 domain-containing protein</fullName>
    </recommendedName>
</protein>
<dbReference type="STRING" id="76123.AS203_05665"/>
<keyword evidence="3" id="KW-1185">Reference proteome</keyword>
<feature type="compositionally biased region" description="Low complexity" evidence="1">
    <location>
        <begin position="107"/>
        <end position="116"/>
    </location>
</feature>
<sequence length="133" mass="14856">MELQGKVIAALPERSGVSARGEWKAQDFVIETHESYPHKMVFTVFGVDRLARFNIQIGQEVMVSFDIDAREYNGRWFNSIRAFDVRMVDPASVGMQVSPQAPMQSDQPAASQVAPQAPFPPQMPENSADDLPF</sequence>
<accession>A0A0S2KJZ3</accession>
<evidence type="ECO:0000313" key="3">
    <source>
        <dbReference type="Proteomes" id="UP000056252"/>
    </source>
</evidence>
<evidence type="ECO:0000256" key="1">
    <source>
        <dbReference type="SAM" id="MobiDB-lite"/>
    </source>
</evidence>
<dbReference type="EMBL" id="CP013195">
    <property type="protein sequence ID" value="ALO48625.1"/>
    <property type="molecule type" value="Genomic_DNA"/>
</dbReference>
<feature type="compositionally biased region" description="Polar residues" evidence="1">
    <location>
        <begin position="96"/>
        <end position="106"/>
    </location>
</feature>
<dbReference type="OrthoDB" id="598142at2"/>
<gene>
    <name evidence="2" type="ORF">AS203_05665</name>
</gene>
<name>A0A0S2KJZ3_9BACT</name>
<dbReference type="RefSeq" id="WP_025065718.1">
    <property type="nucleotide sequence ID" value="NZ_CP013195.1"/>
</dbReference>
<reference evidence="3" key="1">
    <citation type="submission" date="2015-11" db="EMBL/GenBank/DDBJ databases">
        <authorList>
            <person name="Holder M.E."/>
            <person name="Ajami N.J."/>
            <person name="Petrosino J.F."/>
        </authorList>
    </citation>
    <scope>NUCLEOTIDE SEQUENCE [LARGE SCALE GENOMIC DNA]</scope>
    <source>
        <strain evidence="3">F0113</strain>
    </source>
</reference>
<proteinExistence type="predicted"/>
<dbReference type="KEGG" id="peo:AS203_05665"/>
<feature type="region of interest" description="Disordered" evidence="1">
    <location>
        <begin position="96"/>
        <end position="133"/>
    </location>
</feature>
<evidence type="ECO:0000313" key="2">
    <source>
        <dbReference type="EMBL" id="ALO48625.1"/>
    </source>
</evidence>
<dbReference type="Pfam" id="PF11325">
    <property type="entry name" value="DUF3127"/>
    <property type="match status" value="1"/>
</dbReference>
<organism evidence="2 3">
    <name type="scientific">Hoylesella enoeca</name>
    <dbReference type="NCBI Taxonomy" id="76123"/>
    <lineage>
        <taxon>Bacteria</taxon>
        <taxon>Pseudomonadati</taxon>
        <taxon>Bacteroidota</taxon>
        <taxon>Bacteroidia</taxon>
        <taxon>Bacteroidales</taxon>
        <taxon>Prevotellaceae</taxon>
        <taxon>Hoylesella</taxon>
    </lineage>
</organism>
<dbReference type="eggNOG" id="ENOG5032SXV">
    <property type="taxonomic scope" value="Bacteria"/>
</dbReference>
<evidence type="ECO:0008006" key="4">
    <source>
        <dbReference type="Google" id="ProtNLM"/>
    </source>
</evidence>
<dbReference type="InterPro" id="IPR021474">
    <property type="entry name" value="DUF3127"/>
</dbReference>
<dbReference type="AlphaFoldDB" id="A0A0S2KJZ3"/>
<dbReference type="Proteomes" id="UP000056252">
    <property type="component" value="Chromosome"/>
</dbReference>